<keyword evidence="1" id="KW-0479">Metal-binding</keyword>
<evidence type="ECO:0000256" key="1">
    <source>
        <dbReference type="ARBA" id="ARBA00022723"/>
    </source>
</evidence>
<keyword evidence="2" id="KW-0805">Transcription regulation</keyword>
<evidence type="ECO:0000313" key="7">
    <source>
        <dbReference type="Proteomes" id="UP000000253"/>
    </source>
</evidence>
<reference evidence="6 7" key="1">
    <citation type="submission" date="2007-03" db="EMBL/GenBank/DDBJ databases">
        <title>Complete sequence of chromosome of Methanococcus maripaludis C5.</title>
        <authorList>
            <consortium name="US DOE Joint Genome Institute"/>
            <person name="Copeland A."/>
            <person name="Lucas S."/>
            <person name="Lapidus A."/>
            <person name="Barry K."/>
            <person name="Glavina del Rio T."/>
            <person name="Dalin E."/>
            <person name="Tice H."/>
            <person name="Pitluck S."/>
            <person name="Chertkov O."/>
            <person name="Brettin T."/>
            <person name="Bruce D."/>
            <person name="Han C."/>
            <person name="Detter J.C."/>
            <person name="Schmutz J."/>
            <person name="Larimer F."/>
            <person name="Land M."/>
            <person name="Hauser L."/>
            <person name="Kyrpides N."/>
            <person name="Mikhailova N."/>
            <person name="Sieprawska-Lupa M."/>
            <person name="Whitman W.B."/>
            <person name="Richardson P."/>
        </authorList>
    </citation>
    <scope>NUCLEOTIDE SEQUENCE [LARGE SCALE GENOMIC DNA]</scope>
    <source>
        <strain evidence="7">C5 / ATCC BAA-1333</strain>
    </source>
</reference>
<dbReference type="GO" id="GO:0003677">
    <property type="term" value="F:DNA binding"/>
    <property type="evidence" value="ECO:0007669"/>
    <property type="project" value="UniProtKB-KW"/>
</dbReference>
<dbReference type="Gene3D" id="1.10.10.10">
    <property type="entry name" value="Winged helix-like DNA-binding domain superfamily/Winged helix DNA-binding domain"/>
    <property type="match status" value="1"/>
</dbReference>
<evidence type="ECO:0000256" key="3">
    <source>
        <dbReference type="ARBA" id="ARBA00023125"/>
    </source>
</evidence>
<dbReference type="HOGENOM" id="CLU_083287_11_3_2"/>
<evidence type="ECO:0000259" key="5">
    <source>
        <dbReference type="PROSITE" id="PS50995"/>
    </source>
</evidence>
<dbReference type="InterPro" id="IPR036388">
    <property type="entry name" value="WH-like_DNA-bd_sf"/>
</dbReference>
<sequence length="153" mass="17906">MYAVSRNCLYQGIPKKEFLEISMSDKIYLETVYYMENPKISEIAEKLHYTSTAITNMTKKLEKKGYIKRIKSEEFDKRGVHIELTEKGKLMFRWKEEMNLATIDEFSKALTPEELETLDKLYEKIGSHLNKKLSLIYSQNPSGKKIEGRIIAL</sequence>
<dbReference type="SMART" id="SM00347">
    <property type="entry name" value="HTH_MARR"/>
    <property type="match status" value="1"/>
</dbReference>
<dbReference type="OrthoDB" id="10712at2157"/>
<dbReference type="InterPro" id="IPR036390">
    <property type="entry name" value="WH_DNA-bd_sf"/>
</dbReference>
<dbReference type="SUPFAM" id="SSF46785">
    <property type="entry name" value="Winged helix' DNA-binding domain"/>
    <property type="match status" value="1"/>
</dbReference>
<evidence type="ECO:0000256" key="4">
    <source>
        <dbReference type="ARBA" id="ARBA00023163"/>
    </source>
</evidence>
<dbReference type="Pfam" id="PF01047">
    <property type="entry name" value="MarR"/>
    <property type="match status" value="1"/>
</dbReference>
<dbReference type="EMBL" id="CP000609">
    <property type="protein sequence ID" value="ABO35450.1"/>
    <property type="molecule type" value="Genomic_DNA"/>
</dbReference>
<dbReference type="InterPro" id="IPR000835">
    <property type="entry name" value="HTH_MarR-typ"/>
</dbReference>
<dbReference type="KEGG" id="mmq:MmarC5_1150"/>
<evidence type="ECO:0000256" key="2">
    <source>
        <dbReference type="ARBA" id="ARBA00023015"/>
    </source>
</evidence>
<dbReference type="PROSITE" id="PS00082">
    <property type="entry name" value="EXTRADIOL_DIOXYGENAS"/>
    <property type="match status" value="1"/>
</dbReference>
<dbReference type="eggNOG" id="arCOG03182">
    <property type="taxonomic scope" value="Archaea"/>
</dbReference>
<evidence type="ECO:0000313" key="6">
    <source>
        <dbReference type="EMBL" id="ABO35450.1"/>
    </source>
</evidence>
<dbReference type="STRING" id="402880.MmarC5_1150"/>
<keyword evidence="3" id="KW-0238">DNA-binding</keyword>
<dbReference type="InterPro" id="IPR000486">
    <property type="entry name" value="Xdiol_ring_cleave_dOase_1/2"/>
</dbReference>
<dbReference type="PROSITE" id="PS50995">
    <property type="entry name" value="HTH_MARR_2"/>
    <property type="match status" value="1"/>
</dbReference>
<dbReference type="PRINTS" id="PR00598">
    <property type="entry name" value="HTHMARR"/>
</dbReference>
<dbReference type="GO" id="GO:0008198">
    <property type="term" value="F:ferrous iron binding"/>
    <property type="evidence" value="ECO:0007669"/>
    <property type="project" value="InterPro"/>
</dbReference>
<proteinExistence type="predicted"/>
<protein>
    <submittedName>
        <fullName evidence="6">Transcriptional regulator, MarR family</fullName>
    </submittedName>
</protein>
<accession>A4FZ16</accession>
<gene>
    <name evidence="6" type="ordered locus">MmarC5_1150</name>
</gene>
<keyword evidence="4" id="KW-0804">Transcription</keyword>
<feature type="domain" description="HTH marR-type" evidence="5">
    <location>
        <begin position="1"/>
        <end position="127"/>
    </location>
</feature>
<dbReference type="Proteomes" id="UP000000253">
    <property type="component" value="Chromosome"/>
</dbReference>
<dbReference type="GO" id="GO:0003824">
    <property type="term" value="F:catalytic activity"/>
    <property type="evidence" value="ECO:0007669"/>
    <property type="project" value="InterPro"/>
</dbReference>
<name>A4FZ16_METM5</name>
<dbReference type="GO" id="GO:0003700">
    <property type="term" value="F:DNA-binding transcription factor activity"/>
    <property type="evidence" value="ECO:0007669"/>
    <property type="project" value="InterPro"/>
</dbReference>
<dbReference type="PANTHER" id="PTHR42756">
    <property type="entry name" value="TRANSCRIPTIONAL REGULATOR, MARR"/>
    <property type="match status" value="1"/>
</dbReference>
<dbReference type="PANTHER" id="PTHR42756:SF1">
    <property type="entry name" value="TRANSCRIPTIONAL REPRESSOR OF EMRAB OPERON"/>
    <property type="match status" value="1"/>
</dbReference>
<organism evidence="6 7">
    <name type="scientific">Methanococcus maripaludis (strain C5 / ATCC BAA-1333)</name>
    <dbReference type="NCBI Taxonomy" id="402880"/>
    <lineage>
        <taxon>Archaea</taxon>
        <taxon>Methanobacteriati</taxon>
        <taxon>Methanobacteriota</taxon>
        <taxon>Methanomada group</taxon>
        <taxon>Methanococci</taxon>
        <taxon>Methanococcales</taxon>
        <taxon>Methanococcaceae</taxon>
        <taxon>Methanococcus</taxon>
    </lineage>
</organism>
<dbReference type="AlphaFoldDB" id="A4FZ16"/>